<gene>
    <name evidence="1" type="ORF">CPT_Mater219</name>
</gene>
<reference evidence="1 2" key="1">
    <citation type="submission" date="2014-07" db="EMBL/GenBank/DDBJ databases">
        <title>Complete Genome of Bacillus megaterium Myophage Mater.</title>
        <authorList>
            <person name="Lancaster J.C."/>
            <person name="Hodde M.K."/>
            <person name="Hernandez A.C."/>
            <person name="Everett G.F.K."/>
        </authorList>
    </citation>
    <scope>NUCLEOTIDE SEQUENCE [LARGE SCALE GENOMIC DNA]</scope>
</reference>
<evidence type="ECO:0000313" key="2">
    <source>
        <dbReference type="Proteomes" id="UP000030206"/>
    </source>
</evidence>
<sequence>MVFIALIALIILCITIYSIVEQVLMHRREIEKLKRSDFICKSCRSHTPTVIASELNQDIPVFNPNIKGGPFK</sequence>
<evidence type="ECO:0000313" key="1">
    <source>
        <dbReference type="EMBL" id="AIW03376.1"/>
    </source>
</evidence>
<organism evidence="1 2">
    <name type="scientific">Bacillus phage Mater</name>
    <dbReference type="NCBI Taxonomy" id="1540090"/>
    <lineage>
        <taxon>Viruses</taxon>
        <taxon>Duplodnaviria</taxon>
        <taxon>Heunggongvirae</taxon>
        <taxon>Uroviricota</taxon>
        <taxon>Caudoviricetes</taxon>
        <taxon>Herelleviridae</taxon>
        <taxon>Bastillevirinae</taxon>
        <taxon>Matervirus</taxon>
        <taxon>Matervirus mater</taxon>
    </lineage>
</organism>
<dbReference type="RefSeq" id="YP_009151178.1">
    <property type="nucleotide sequence ID" value="NC_027366.1"/>
</dbReference>
<dbReference type="EMBL" id="KM236245">
    <property type="protein sequence ID" value="AIW03376.1"/>
    <property type="molecule type" value="Genomic_DNA"/>
</dbReference>
<dbReference type="OrthoDB" id="41716at10239"/>
<keyword evidence="2" id="KW-1185">Reference proteome</keyword>
<dbReference type="Proteomes" id="UP000030206">
    <property type="component" value="Segment"/>
</dbReference>
<name>A0A0A0RS91_9CAUD</name>
<proteinExistence type="predicted"/>
<protein>
    <submittedName>
        <fullName evidence="1">Uncharacterized protein</fullName>
    </submittedName>
</protein>
<accession>A0A0A0RS91</accession>
<dbReference type="KEGG" id="vg:24607124"/>
<dbReference type="GeneID" id="24607124"/>